<evidence type="ECO:0000313" key="2">
    <source>
        <dbReference type="EMBL" id="EAN32046.1"/>
    </source>
</evidence>
<accession>Q4N1N9</accession>
<feature type="compositionally biased region" description="Polar residues" evidence="1">
    <location>
        <begin position="187"/>
        <end position="210"/>
    </location>
</feature>
<proteinExistence type="predicted"/>
<name>Q4N1N9_THEPA</name>
<dbReference type="Proteomes" id="UP000001949">
    <property type="component" value="Unassembled WGS sequence"/>
</dbReference>
<evidence type="ECO:0000313" key="3">
    <source>
        <dbReference type="Proteomes" id="UP000001949"/>
    </source>
</evidence>
<dbReference type="KEGG" id="tpv:TP04_0693"/>
<organism evidence="2 3">
    <name type="scientific">Theileria parva</name>
    <name type="common">East coast fever infection agent</name>
    <dbReference type="NCBI Taxonomy" id="5875"/>
    <lineage>
        <taxon>Eukaryota</taxon>
        <taxon>Sar</taxon>
        <taxon>Alveolata</taxon>
        <taxon>Apicomplexa</taxon>
        <taxon>Aconoidasida</taxon>
        <taxon>Piroplasmida</taxon>
        <taxon>Theileriidae</taxon>
        <taxon>Theileria</taxon>
    </lineage>
</organism>
<dbReference type="EMBL" id="AAGK01000004">
    <property type="protein sequence ID" value="EAN32046.1"/>
    <property type="molecule type" value="Genomic_DNA"/>
</dbReference>
<dbReference type="AlphaFoldDB" id="Q4N1N9"/>
<gene>
    <name evidence="2" type="ordered locus">TP04_0693</name>
</gene>
<dbReference type="InParanoid" id="Q4N1N9"/>
<feature type="region of interest" description="Disordered" evidence="1">
    <location>
        <begin position="166"/>
        <end position="221"/>
    </location>
</feature>
<dbReference type="RefSeq" id="XP_764329.1">
    <property type="nucleotide sequence ID" value="XM_759236.1"/>
</dbReference>
<reference evidence="2 3" key="1">
    <citation type="journal article" date="2005" name="Science">
        <title>Genome sequence of Theileria parva, a bovine pathogen that transforms lymphocytes.</title>
        <authorList>
            <person name="Gardner M.J."/>
            <person name="Bishop R."/>
            <person name="Shah T."/>
            <person name="de Villiers E.P."/>
            <person name="Carlton J.M."/>
            <person name="Hall N."/>
            <person name="Ren Q."/>
            <person name="Paulsen I.T."/>
            <person name="Pain A."/>
            <person name="Berriman M."/>
            <person name="Wilson R.J.M."/>
            <person name="Sato S."/>
            <person name="Ralph S.A."/>
            <person name="Mann D.J."/>
            <person name="Xiong Z."/>
            <person name="Shallom S.J."/>
            <person name="Weidman J."/>
            <person name="Jiang L."/>
            <person name="Lynn J."/>
            <person name="Weaver B."/>
            <person name="Shoaibi A."/>
            <person name="Domingo A.R."/>
            <person name="Wasawo D."/>
            <person name="Crabtree J."/>
            <person name="Wortman J.R."/>
            <person name="Haas B."/>
            <person name="Angiuoli S.V."/>
            <person name="Creasy T.H."/>
            <person name="Lu C."/>
            <person name="Suh B."/>
            <person name="Silva J.C."/>
            <person name="Utterback T.R."/>
            <person name="Feldblyum T.V."/>
            <person name="Pertea M."/>
            <person name="Allen J."/>
            <person name="Nierman W.C."/>
            <person name="Taracha E.L.N."/>
            <person name="Salzberg S.L."/>
            <person name="White O.R."/>
            <person name="Fitzhugh H.A."/>
            <person name="Morzaria S."/>
            <person name="Venter J.C."/>
            <person name="Fraser C.M."/>
            <person name="Nene V."/>
        </authorList>
    </citation>
    <scope>NUCLEOTIDE SEQUENCE [LARGE SCALE GENOMIC DNA]</scope>
    <source>
        <strain evidence="2 3">Muguga</strain>
    </source>
</reference>
<comment type="caution">
    <text evidence="2">The sequence shown here is derived from an EMBL/GenBank/DDBJ whole genome shotgun (WGS) entry which is preliminary data.</text>
</comment>
<dbReference type="GeneID" id="3500495"/>
<evidence type="ECO:0000256" key="1">
    <source>
        <dbReference type="SAM" id="MobiDB-lite"/>
    </source>
</evidence>
<dbReference type="VEuPathDB" id="PiroplasmaDB:TpMuguga_04g00693"/>
<dbReference type="eggNOG" id="ENOG502SVDM">
    <property type="taxonomic scope" value="Eukaryota"/>
</dbReference>
<dbReference type="OMA" id="IKFPYND"/>
<keyword evidence="3" id="KW-1185">Reference proteome</keyword>
<protein>
    <submittedName>
        <fullName evidence="2">Uncharacterized protein</fullName>
    </submittedName>
</protein>
<dbReference type="FunCoup" id="Q4N1N9">
    <property type="interactions" value="2"/>
</dbReference>
<sequence>MFVFKSDSHRQMFCNMLKLQIKSNILKRFGGLGQEESRILRSKSFKEFLNVWSNSIINKLPKDLESQPKYVTSQINHVSEEILGLSSVKDMIDKDKSIKWLIDRINSDSDDVPRPYFPSVLRNSMIQFPFKQFDIQKSRDLYGLLKFPFYKLSASVYPDSSESFKGLIEPKTSSSPPEEDDEHGGSRTKSNFGTKNSQDEAQFSSSNYIYSPSELETGLRQ</sequence>